<dbReference type="OrthoDB" id="2991654at2"/>
<dbReference type="Proteomes" id="UP000307943">
    <property type="component" value="Unassembled WGS sequence"/>
</dbReference>
<accession>A0A5C4SZQ1</accession>
<comment type="caution">
    <text evidence="1">The sequence shown here is derived from an EMBL/GenBank/DDBJ whole genome shotgun (WGS) entry which is preliminary data.</text>
</comment>
<evidence type="ECO:0000313" key="2">
    <source>
        <dbReference type="Proteomes" id="UP000307943"/>
    </source>
</evidence>
<keyword evidence="2" id="KW-1185">Reference proteome</keyword>
<organism evidence="1 2">
    <name type="scientific">Paenibacillus hemerocallicola</name>
    <dbReference type="NCBI Taxonomy" id="1172614"/>
    <lineage>
        <taxon>Bacteria</taxon>
        <taxon>Bacillati</taxon>
        <taxon>Bacillota</taxon>
        <taxon>Bacilli</taxon>
        <taxon>Bacillales</taxon>
        <taxon>Paenibacillaceae</taxon>
        <taxon>Paenibacillus</taxon>
    </lineage>
</organism>
<reference evidence="1 2" key="1">
    <citation type="submission" date="2019-05" db="EMBL/GenBank/DDBJ databases">
        <title>We sequenced the genome of Paenibacillus hemerocallicola KCTC 33185 for further insight into its adaptation and study the phylogeny of Paenibacillus.</title>
        <authorList>
            <person name="Narsing Rao M.P."/>
        </authorList>
    </citation>
    <scope>NUCLEOTIDE SEQUENCE [LARGE SCALE GENOMIC DNA]</scope>
    <source>
        <strain evidence="1 2">KCTC 33185</strain>
    </source>
</reference>
<dbReference type="AlphaFoldDB" id="A0A5C4SZQ1"/>
<sequence length="69" mass="8097">MNRIHSHMQEVNWIGKLADLKEEHYRNTLLVTALMDLLIEKGVMTRGELETRMTELDRIMTPDPTYPIS</sequence>
<protein>
    <submittedName>
        <fullName evidence="1">Nitrile hydratase subunit beta</fullName>
    </submittedName>
</protein>
<name>A0A5C4SZQ1_9BACL</name>
<dbReference type="RefSeq" id="WP_139606423.1">
    <property type="nucleotide sequence ID" value="NZ_VDCQ01000066.1"/>
</dbReference>
<gene>
    <name evidence="1" type="ORF">FE784_32530</name>
</gene>
<proteinExistence type="predicted"/>
<dbReference type="EMBL" id="VDCQ01000066">
    <property type="protein sequence ID" value="TNJ62050.1"/>
    <property type="molecule type" value="Genomic_DNA"/>
</dbReference>
<evidence type="ECO:0000313" key="1">
    <source>
        <dbReference type="EMBL" id="TNJ62050.1"/>
    </source>
</evidence>